<dbReference type="EMBL" id="SOQX01000005">
    <property type="protein sequence ID" value="TDY00557.1"/>
    <property type="molecule type" value="Genomic_DNA"/>
</dbReference>
<organism evidence="3 4">
    <name type="scientific">Thiohalophilus thiocyanatoxydans</name>
    <dbReference type="NCBI Taxonomy" id="381308"/>
    <lineage>
        <taxon>Bacteria</taxon>
        <taxon>Pseudomonadati</taxon>
        <taxon>Pseudomonadota</taxon>
        <taxon>Gammaproteobacteria</taxon>
        <taxon>Thiohalomonadales</taxon>
        <taxon>Thiohalophilaceae</taxon>
        <taxon>Thiohalophilus</taxon>
    </lineage>
</organism>
<proteinExistence type="predicted"/>
<dbReference type="RefSeq" id="WP_134084177.1">
    <property type="nucleotide sequence ID" value="NZ_SOQX01000005.1"/>
</dbReference>
<feature type="domain" description="EamA" evidence="2">
    <location>
        <begin position="149"/>
        <end position="276"/>
    </location>
</feature>
<feature type="transmembrane region" description="Helical" evidence="1">
    <location>
        <begin position="178"/>
        <end position="199"/>
    </location>
</feature>
<feature type="transmembrane region" description="Helical" evidence="1">
    <location>
        <begin position="211"/>
        <end position="229"/>
    </location>
</feature>
<dbReference type="AlphaFoldDB" id="A0A4R8ISE5"/>
<comment type="caution">
    <text evidence="3">The sequence shown here is derived from an EMBL/GenBank/DDBJ whole genome shotgun (WGS) entry which is preliminary data.</text>
</comment>
<keyword evidence="1" id="KW-0812">Transmembrane</keyword>
<sequence>MHPTHKGLWAVHSAVFLFGLTALFSRLIALPALEITLLRSLFAVAALWAVIRWQGDPVKLQTRGDYATVLLLGVLLAGHWVTYFHAMQVSSIAVGVIALYTFPVMTVFLEPLFHGDRPHWVDVISGIGVVFGIYLLVPEFRLDNATTQGVLWGMLSALLFALRNIVQGRYFRRYPAKQALMYQILITILVLLPFGSAVIPQVSTAQWSQLLLLGVIFTALPHTLFAFSLRNFKAKTASLVACLQVVYASLFAALLLGEWPTATTILGGLIVVSAAMFETYMAGRRV</sequence>
<feature type="transmembrane region" description="Helical" evidence="1">
    <location>
        <begin position="262"/>
        <end position="283"/>
    </location>
</feature>
<dbReference type="OrthoDB" id="9150437at2"/>
<dbReference type="SUPFAM" id="SSF103481">
    <property type="entry name" value="Multidrug resistance efflux transporter EmrE"/>
    <property type="match status" value="2"/>
</dbReference>
<evidence type="ECO:0000313" key="3">
    <source>
        <dbReference type="EMBL" id="TDY00557.1"/>
    </source>
</evidence>
<evidence type="ECO:0000256" key="1">
    <source>
        <dbReference type="SAM" id="Phobius"/>
    </source>
</evidence>
<dbReference type="Proteomes" id="UP000294914">
    <property type="component" value="Unassembled WGS sequence"/>
</dbReference>
<dbReference type="Pfam" id="PF00892">
    <property type="entry name" value="EamA"/>
    <property type="match status" value="2"/>
</dbReference>
<evidence type="ECO:0000313" key="4">
    <source>
        <dbReference type="Proteomes" id="UP000294914"/>
    </source>
</evidence>
<feature type="transmembrane region" description="Helical" evidence="1">
    <location>
        <begin position="92"/>
        <end position="113"/>
    </location>
</feature>
<feature type="transmembrane region" description="Helical" evidence="1">
    <location>
        <begin position="149"/>
        <end position="166"/>
    </location>
</feature>
<feature type="transmembrane region" description="Helical" evidence="1">
    <location>
        <begin position="35"/>
        <end position="54"/>
    </location>
</feature>
<feature type="transmembrane region" description="Helical" evidence="1">
    <location>
        <begin position="7"/>
        <end position="29"/>
    </location>
</feature>
<feature type="transmembrane region" description="Helical" evidence="1">
    <location>
        <begin position="120"/>
        <end position="137"/>
    </location>
</feature>
<feature type="transmembrane region" description="Helical" evidence="1">
    <location>
        <begin position="236"/>
        <end position="256"/>
    </location>
</feature>
<accession>A0A4R8ISE5</accession>
<dbReference type="GO" id="GO:0016020">
    <property type="term" value="C:membrane"/>
    <property type="evidence" value="ECO:0007669"/>
    <property type="project" value="InterPro"/>
</dbReference>
<dbReference type="InterPro" id="IPR000620">
    <property type="entry name" value="EamA_dom"/>
</dbReference>
<feature type="domain" description="EamA" evidence="2">
    <location>
        <begin position="6"/>
        <end position="136"/>
    </location>
</feature>
<gene>
    <name evidence="3" type="ORF">EDC23_2060</name>
</gene>
<name>A0A4R8ISE5_9GAMM</name>
<keyword evidence="4" id="KW-1185">Reference proteome</keyword>
<protein>
    <submittedName>
        <fullName evidence="3">Threonine/homoserine efflux transporter RhtA</fullName>
    </submittedName>
</protein>
<dbReference type="InterPro" id="IPR037185">
    <property type="entry name" value="EmrE-like"/>
</dbReference>
<dbReference type="PANTHER" id="PTHR22911:SF79">
    <property type="entry name" value="MOBA-LIKE NTP TRANSFERASE DOMAIN-CONTAINING PROTEIN"/>
    <property type="match status" value="1"/>
</dbReference>
<keyword evidence="1" id="KW-1133">Transmembrane helix</keyword>
<reference evidence="3 4" key="1">
    <citation type="submission" date="2019-03" db="EMBL/GenBank/DDBJ databases">
        <title>Genomic Encyclopedia of Type Strains, Phase IV (KMG-IV): sequencing the most valuable type-strain genomes for metagenomic binning, comparative biology and taxonomic classification.</title>
        <authorList>
            <person name="Goeker M."/>
        </authorList>
    </citation>
    <scope>NUCLEOTIDE SEQUENCE [LARGE SCALE GENOMIC DNA]</scope>
    <source>
        <strain evidence="3 4">DSM 16326</strain>
    </source>
</reference>
<dbReference type="PANTHER" id="PTHR22911">
    <property type="entry name" value="ACYL-MALONYL CONDENSING ENZYME-RELATED"/>
    <property type="match status" value="1"/>
</dbReference>
<evidence type="ECO:0000259" key="2">
    <source>
        <dbReference type="Pfam" id="PF00892"/>
    </source>
</evidence>
<feature type="transmembrane region" description="Helical" evidence="1">
    <location>
        <begin position="66"/>
        <end position="86"/>
    </location>
</feature>
<keyword evidence="1" id="KW-0472">Membrane</keyword>